<evidence type="ECO:0000256" key="5">
    <source>
        <dbReference type="ARBA" id="ARBA00023242"/>
    </source>
</evidence>
<keyword evidence="4" id="KW-0804">Transcription</keyword>
<dbReference type="GO" id="GO:0003677">
    <property type="term" value="F:DNA binding"/>
    <property type="evidence" value="ECO:0007669"/>
    <property type="project" value="UniProtKB-KW"/>
</dbReference>
<proteinExistence type="predicted"/>
<keyword evidence="6" id="KW-1133">Transmembrane helix</keyword>
<evidence type="ECO:0000259" key="7">
    <source>
        <dbReference type="PROSITE" id="PS50863"/>
    </source>
</evidence>
<keyword evidence="3" id="KW-0238">DNA-binding</keyword>
<sequence>MWYSILSFNLSKKKIQFFPPKFVKSVSHLIDREINLEDSYGLLWRVTLSNHNGSLVIKQGWPDFSSKHDVKVGEFIVFHYVLSDEHFIVQIFGTHGCEKRIYPQEISLVVELHQIKYNHGKPTQDSHGMFSVDNKLIGRIFFCLCCVVLNILCLSTFSYCYFLLLLCNEKSSKVSLLIQETHHPLMQ</sequence>
<dbReference type="PANTHER" id="PTHR31920">
    <property type="entry name" value="B3 DOMAIN-CONTAINING"/>
    <property type="match status" value="1"/>
</dbReference>
<keyword evidence="9" id="KW-1185">Reference proteome</keyword>
<reference evidence="8" key="1">
    <citation type="submission" date="2023-08" db="EMBL/GenBank/DDBJ databases">
        <title>A de novo genome assembly of Solanum verrucosum Schlechtendal, a Mexican diploid species geographically isolated from the other diploid A-genome species in potato relatives.</title>
        <authorList>
            <person name="Hosaka K."/>
        </authorList>
    </citation>
    <scope>NUCLEOTIDE SEQUENCE</scope>
    <source>
        <tissue evidence="8">Young leaves</tissue>
    </source>
</reference>
<protein>
    <recommendedName>
        <fullName evidence="7">TF-B3 domain-containing protein</fullName>
    </recommendedName>
</protein>
<dbReference type="GO" id="GO:0005634">
    <property type="term" value="C:nucleus"/>
    <property type="evidence" value="ECO:0007669"/>
    <property type="project" value="UniProtKB-SubCell"/>
</dbReference>
<dbReference type="Proteomes" id="UP001234989">
    <property type="component" value="Chromosome 5"/>
</dbReference>
<keyword evidence="6" id="KW-0472">Membrane</keyword>
<dbReference type="Gene3D" id="2.40.330.10">
    <property type="entry name" value="DNA-binding pseudobarrel domain"/>
    <property type="match status" value="1"/>
</dbReference>
<dbReference type="PROSITE" id="PS50863">
    <property type="entry name" value="B3"/>
    <property type="match status" value="1"/>
</dbReference>
<keyword evidence="6" id="KW-0812">Transmembrane</keyword>
<dbReference type="Pfam" id="PF02362">
    <property type="entry name" value="B3"/>
    <property type="match status" value="1"/>
</dbReference>
<dbReference type="PANTHER" id="PTHR31920:SF112">
    <property type="entry name" value="TF-B3 DOMAIN-CONTAINING PROTEIN"/>
    <property type="match status" value="1"/>
</dbReference>
<dbReference type="InterPro" id="IPR003340">
    <property type="entry name" value="B3_DNA-bd"/>
</dbReference>
<keyword evidence="5" id="KW-0539">Nucleus</keyword>
<evidence type="ECO:0000256" key="1">
    <source>
        <dbReference type="ARBA" id="ARBA00004123"/>
    </source>
</evidence>
<evidence type="ECO:0000256" key="2">
    <source>
        <dbReference type="ARBA" id="ARBA00023015"/>
    </source>
</evidence>
<evidence type="ECO:0000256" key="3">
    <source>
        <dbReference type="ARBA" id="ARBA00023125"/>
    </source>
</evidence>
<dbReference type="SMART" id="SM01019">
    <property type="entry name" value="B3"/>
    <property type="match status" value="1"/>
</dbReference>
<evidence type="ECO:0000313" key="8">
    <source>
        <dbReference type="EMBL" id="WMV30654.1"/>
    </source>
</evidence>
<feature type="domain" description="TF-B3" evidence="7">
    <location>
        <begin position="1"/>
        <end position="95"/>
    </location>
</feature>
<dbReference type="InterPro" id="IPR015300">
    <property type="entry name" value="DNA-bd_pseudobarrel_sf"/>
</dbReference>
<comment type="subcellular location">
    <subcellularLocation>
        <location evidence="1">Nucleus</location>
    </subcellularLocation>
</comment>
<evidence type="ECO:0000313" key="9">
    <source>
        <dbReference type="Proteomes" id="UP001234989"/>
    </source>
</evidence>
<dbReference type="InterPro" id="IPR050655">
    <property type="entry name" value="Plant_B3_domain"/>
</dbReference>
<gene>
    <name evidence="8" type="ORF">MTR67_024039</name>
</gene>
<dbReference type="AlphaFoldDB" id="A0AAF0TSP0"/>
<accession>A0AAF0TSP0</accession>
<dbReference type="EMBL" id="CP133616">
    <property type="protein sequence ID" value="WMV30654.1"/>
    <property type="molecule type" value="Genomic_DNA"/>
</dbReference>
<evidence type="ECO:0000256" key="6">
    <source>
        <dbReference type="SAM" id="Phobius"/>
    </source>
</evidence>
<evidence type="ECO:0000256" key="4">
    <source>
        <dbReference type="ARBA" id="ARBA00023163"/>
    </source>
</evidence>
<organism evidence="8 9">
    <name type="scientific">Solanum verrucosum</name>
    <dbReference type="NCBI Taxonomy" id="315347"/>
    <lineage>
        <taxon>Eukaryota</taxon>
        <taxon>Viridiplantae</taxon>
        <taxon>Streptophyta</taxon>
        <taxon>Embryophyta</taxon>
        <taxon>Tracheophyta</taxon>
        <taxon>Spermatophyta</taxon>
        <taxon>Magnoliopsida</taxon>
        <taxon>eudicotyledons</taxon>
        <taxon>Gunneridae</taxon>
        <taxon>Pentapetalae</taxon>
        <taxon>asterids</taxon>
        <taxon>lamiids</taxon>
        <taxon>Solanales</taxon>
        <taxon>Solanaceae</taxon>
        <taxon>Solanoideae</taxon>
        <taxon>Solaneae</taxon>
        <taxon>Solanum</taxon>
    </lineage>
</organism>
<name>A0AAF0TSP0_SOLVR</name>
<feature type="transmembrane region" description="Helical" evidence="6">
    <location>
        <begin position="140"/>
        <end position="166"/>
    </location>
</feature>
<dbReference type="SUPFAM" id="SSF101936">
    <property type="entry name" value="DNA-binding pseudobarrel domain"/>
    <property type="match status" value="1"/>
</dbReference>
<dbReference type="CDD" id="cd10017">
    <property type="entry name" value="B3_DNA"/>
    <property type="match status" value="1"/>
</dbReference>
<keyword evidence="2" id="KW-0805">Transcription regulation</keyword>